<evidence type="ECO:0000313" key="1">
    <source>
        <dbReference type="EMBL" id="MET4758881.1"/>
    </source>
</evidence>
<evidence type="ECO:0000313" key="2">
    <source>
        <dbReference type="Proteomes" id="UP001549366"/>
    </source>
</evidence>
<accession>A0ABV2SNN1</accession>
<comment type="caution">
    <text evidence="1">The sequence shown here is derived from an EMBL/GenBank/DDBJ whole genome shotgun (WGS) entry which is preliminary data.</text>
</comment>
<proteinExistence type="predicted"/>
<gene>
    <name evidence="1" type="ORF">V5J35_004073</name>
</gene>
<dbReference type="Proteomes" id="UP001549366">
    <property type="component" value="Unassembled WGS sequence"/>
</dbReference>
<keyword evidence="2" id="KW-1185">Reference proteome</keyword>
<dbReference type="EMBL" id="JBEWTB010000002">
    <property type="protein sequence ID" value="MET4758881.1"/>
    <property type="molecule type" value="Genomic_DNA"/>
</dbReference>
<sequence length="69" mass="7986">MVYREAERIRSAENTFSQDAFSQLPEPERVRGWKKIVRAMTSVKPVESGDECRLPHSEQGCQQMGIFAW</sequence>
<name>A0ABV2SNN1_9GAMM</name>
<protein>
    <submittedName>
        <fullName evidence="1">Uncharacterized protein</fullName>
    </submittedName>
</protein>
<organism evidence="1 2">
    <name type="scientific">Endozoicomonas lisbonensis</name>
    <dbReference type="NCBI Taxonomy" id="3120522"/>
    <lineage>
        <taxon>Bacteria</taxon>
        <taxon>Pseudomonadati</taxon>
        <taxon>Pseudomonadota</taxon>
        <taxon>Gammaproteobacteria</taxon>
        <taxon>Oceanospirillales</taxon>
        <taxon>Endozoicomonadaceae</taxon>
        <taxon>Endozoicomonas</taxon>
    </lineage>
</organism>
<reference evidence="1 2" key="1">
    <citation type="submission" date="2024-06" db="EMBL/GenBank/DDBJ databases">
        <title>Genomic Encyclopedia of Type Strains, Phase V (KMG-V): Genome sequencing to study the core and pangenomes of soil and plant-associated prokaryotes.</title>
        <authorList>
            <person name="Whitman W."/>
        </authorList>
    </citation>
    <scope>NUCLEOTIDE SEQUENCE [LARGE SCALE GENOMIC DNA]</scope>
    <source>
        <strain evidence="1 2">NE40</strain>
    </source>
</reference>